<dbReference type="AlphaFoldDB" id="A0A820T394"/>
<accession>A0A820T394</accession>
<dbReference type="PROSITE" id="PS50994">
    <property type="entry name" value="INTEGRASE"/>
    <property type="match status" value="1"/>
</dbReference>
<dbReference type="InterPro" id="IPR050951">
    <property type="entry name" value="Retrovirus_Pol_polyprotein"/>
</dbReference>
<dbReference type="InterPro" id="IPR036397">
    <property type="entry name" value="RNaseH_sf"/>
</dbReference>
<evidence type="ECO:0000313" key="3">
    <source>
        <dbReference type="Proteomes" id="UP000663873"/>
    </source>
</evidence>
<dbReference type="EMBL" id="CAJOBP010005079">
    <property type="protein sequence ID" value="CAF4459642.1"/>
    <property type="molecule type" value="Genomic_DNA"/>
</dbReference>
<dbReference type="InterPro" id="IPR001584">
    <property type="entry name" value="Integrase_cat-core"/>
</dbReference>
<proteinExistence type="predicted"/>
<dbReference type="FunFam" id="1.10.340.70:FF:000001">
    <property type="entry name" value="Retrovirus-related Pol polyprotein from transposon gypsy-like Protein"/>
    <property type="match status" value="1"/>
</dbReference>
<feature type="domain" description="Integrase catalytic" evidence="1">
    <location>
        <begin position="65"/>
        <end position="228"/>
    </location>
</feature>
<evidence type="ECO:0000259" key="1">
    <source>
        <dbReference type="PROSITE" id="PS50994"/>
    </source>
</evidence>
<dbReference type="InterPro" id="IPR012337">
    <property type="entry name" value="RNaseH-like_sf"/>
</dbReference>
<dbReference type="FunFam" id="3.30.420.10:FF:000032">
    <property type="entry name" value="Retrovirus-related Pol polyprotein from transposon 297-like Protein"/>
    <property type="match status" value="1"/>
</dbReference>
<dbReference type="PANTHER" id="PTHR37984">
    <property type="entry name" value="PROTEIN CBG26694"/>
    <property type="match status" value="1"/>
</dbReference>
<sequence length="348" mass="40311">MIDQLLQAYHDSPTSGHLGINKTWNKIRDRYFWPGMFKKIKHYVLSCTKCKQFKIDRTKPRGKLQPIEPPTGVLELMGLDFVGPVPQSSNGNKYILVCTDYLSRYAITQATSNCTAETAARFLVEKVILQYSVPKQLLTDRGTHFMSNVFEAIASRCGIHHITATTYHPQCNGLTERFNATLVDSIGTYVNQQQSDWDDYLPYATFAYNTSKQSTLQMEPFKLMYGRDPILPFDTPSHITKLSSVNDYYDQLVRFLQQAKSSAWYNIKQQQNVYKRIYDTGRQDLSPLKPGQLVFLKQMMVKNLRKFSPKYYGPFRVIRQLGRLNYEVKHINDGHIEKVHVSRIRIII</sequence>
<dbReference type="Pfam" id="PF17921">
    <property type="entry name" value="Integrase_H2C2"/>
    <property type="match status" value="1"/>
</dbReference>
<dbReference type="Proteomes" id="UP000663873">
    <property type="component" value="Unassembled WGS sequence"/>
</dbReference>
<organism evidence="2 3">
    <name type="scientific">Rotaria socialis</name>
    <dbReference type="NCBI Taxonomy" id="392032"/>
    <lineage>
        <taxon>Eukaryota</taxon>
        <taxon>Metazoa</taxon>
        <taxon>Spiralia</taxon>
        <taxon>Gnathifera</taxon>
        <taxon>Rotifera</taxon>
        <taxon>Eurotatoria</taxon>
        <taxon>Bdelloidea</taxon>
        <taxon>Philodinida</taxon>
        <taxon>Philodinidae</taxon>
        <taxon>Rotaria</taxon>
    </lineage>
</organism>
<dbReference type="GO" id="GO:0003676">
    <property type="term" value="F:nucleic acid binding"/>
    <property type="evidence" value="ECO:0007669"/>
    <property type="project" value="InterPro"/>
</dbReference>
<dbReference type="PANTHER" id="PTHR37984:SF15">
    <property type="entry name" value="INTEGRASE CATALYTIC DOMAIN-CONTAINING PROTEIN"/>
    <property type="match status" value="1"/>
</dbReference>
<reference evidence="2" key="1">
    <citation type="submission" date="2021-02" db="EMBL/GenBank/DDBJ databases">
        <authorList>
            <person name="Nowell W R."/>
        </authorList>
    </citation>
    <scope>NUCLEOTIDE SEQUENCE</scope>
</reference>
<dbReference type="Gene3D" id="3.30.420.10">
    <property type="entry name" value="Ribonuclease H-like superfamily/Ribonuclease H"/>
    <property type="match status" value="1"/>
</dbReference>
<evidence type="ECO:0000313" key="2">
    <source>
        <dbReference type="EMBL" id="CAF4459642.1"/>
    </source>
</evidence>
<dbReference type="SUPFAM" id="SSF53098">
    <property type="entry name" value="Ribonuclease H-like"/>
    <property type="match status" value="1"/>
</dbReference>
<protein>
    <recommendedName>
        <fullName evidence="1">Integrase catalytic domain-containing protein</fullName>
    </recommendedName>
</protein>
<dbReference type="InterPro" id="IPR041588">
    <property type="entry name" value="Integrase_H2C2"/>
</dbReference>
<dbReference type="Pfam" id="PF00665">
    <property type="entry name" value="rve"/>
    <property type="match status" value="1"/>
</dbReference>
<comment type="caution">
    <text evidence="2">The sequence shown here is derived from an EMBL/GenBank/DDBJ whole genome shotgun (WGS) entry which is preliminary data.</text>
</comment>
<keyword evidence="3" id="KW-1185">Reference proteome</keyword>
<gene>
    <name evidence="2" type="ORF">UJA718_LOCUS23409</name>
</gene>
<name>A0A820T394_9BILA</name>
<dbReference type="GO" id="GO:0015074">
    <property type="term" value="P:DNA integration"/>
    <property type="evidence" value="ECO:0007669"/>
    <property type="project" value="InterPro"/>
</dbReference>
<dbReference type="Gene3D" id="1.10.340.70">
    <property type="match status" value="1"/>
</dbReference>